<feature type="domain" description="Glycosyltransferase 2-like" evidence="1">
    <location>
        <begin position="7"/>
        <end position="124"/>
    </location>
</feature>
<accession>A0A1V9DPL6</accession>
<dbReference type="Proteomes" id="UP000192769">
    <property type="component" value="Unassembled WGS sequence"/>
</dbReference>
<dbReference type="OrthoDB" id="6813549at2"/>
<dbReference type="EMBL" id="MWUE01000004">
    <property type="protein sequence ID" value="OQP35792.1"/>
    <property type="molecule type" value="Genomic_DNA"/>
</dbReference>
<dbReference type="Pfam" id="PF00535">
    <property type="entry name" value="Glycos_transf_2"/>
    <property type="match status" value="1"/>
</dbReference>
<dbReference type="SUPFAM" id="SSF53448">
    <property type="entry name" value="Nucleotide-diphospho-sugar transferases"/>
    <property type="match status" value="1"/>
</dbReference>
<evidence type="ECO:0000259" key="1">
    <source>
        <dbReference type="Pfam" id="PF00535"/>
    </source>
</evidence>
<comment type="caution">
    <text evidence="2">The sequence shown here is derived from an EMBL/GenBank/DDBJ whole genome shotgun (WGS) entry which is preliminary data.</text>
</comment>
<dbReference type="RefSeq" id="WP_081135761.1">
    <property type="nucleotide sequence ID" value="NZ_MWUE01000004.1"/>
</dbReference>
<keyword evidence="2" id="KW-0808">Transferase</keyword>
<dbReference type="Gene3D" id="3.90.550.10">
    <property type="entry name" value="Spore Coat Polysaccharide Biosynthesis Protein SpsA, Chain A"/>
    <property type="match status" value="1"/>
</dbReference>
<dbReference type="InterPro" id="IPR050834">
    <property type="entry name" value="Glycosyltransf_2"/>
</dbReference>
<dbReference type="CDD" id="cd00761">
    <property type="entry name" value="Glyco_tranf_GTA_type"/>
    <property type="match status" value="1"/>
</dbReference>
<dbReference type="InterPro" id="IPR001173">
    <property type="entry name" value="Glyco_trans_2-like"/>
</dbReference>
<evidence type="ECO:0000313" key="3">
    <source>
        <dbReference type="Proteomes" id="UP000192769"/>
    </source>
</evidence>
<name>A0A1V9DPL6_9GAMM</name>
<dbReference type="PANTHER" id="PTHR43685">
    <property type="entry name" value="GLYCOSYLTRANSFERASE"/>
    <property type="match status" value="1"/>
</dbReference>
<sequence>MAKTLLSVVIPTYNVENYIVECVDSLLRQIDAPNEIIIVNDSSTDGTLALVQQQYGHLPQVRIITTPNGGAGKARDTGIEAAQGEFLFFCDPDDIVPDGFFAELQQVTDAHPEVDLFCFSSQMFEDGQQSVTRPKVRHEQFGLHSPQEVLARLLNNGSYTSAAWNYAVKKSIITQHQLRFVDRVHEDHKFTLSVFVHARHAWVSQQVYYRQRVRSGSLTNSRKNDDYFLQRYNAFMQTYGILKHNLDRSPLKNALEKAYLMHSFRLMIYLSLYNGTPVPEYVINAIRFMGGQFKPANAKEWLLINRPRVFILLQKYKVTKELKKAA</sequence>
<evidence type="ECO:0000313" key="2">
    <source>
        <dbReference type="EMBL" id="OQP35792.1"/>
    </source>
</evidence>
<organism evidence="2 3">
    <name type="scientific">Pantoea latae</name>
    <dbReference type="NCBI Taxonomy" id="1964541"/>
    <lineage>
        <taxon>Bacteria</taxon>
        <taxon>Pseudomonadati</taxon>
        <taxon>Pseudomonadota</taxon>
        <taxon>Gammaproteobacteria</taxon>
        <taxon>Enterobacterales</taxon>
        <taxon>Erwiniaceae</taxon>
        <taxon>Pantoea</taxon>
    </lineage>
</organism>
<protein>
    <submittedName>
        <fullName evidence="2">Glycosyl transferase</fullName>
    </submittedName>
</protein>
<dbReference type="AlphaFoldDB" id="A0A1V9DPL6"/>
<dbReference type="GO" id="GO:0016740">
    <property type="term" value="F:transferase activity"/>
    <property type="evidence" value="ECO:0007669"/>
    <property type="project" value="UniProtKB-KW"/>
</dbReference>
<proteinExistence type="predicted"/>
<dbReference type="InterPro" id="IPR029044">
    <property type="entry name" value="Nucleotide-diphossugar_trans"/>
</dbReference>
<gene>
    <name evidence="2" type="ORF">B2J69_02005</name>
</gene>
<reference evidence="2 3" key="1">
    <citation type="submission" date="2017-02" db="EMBL/GenBank/DDBJ databases">
        <title>Whole genome shotgun sequence of Pantoea agglomerans strain AS1 isolated from a cycad, Zamia floridana in Central Florida, USA.</title>
        <authorList>
            <person name="Lata P."/>
            <person name="Govindarajan S."/>
            <person name="Qi F."/>
            <person name="Li J.-L."/>
            <person name="Maurya S.K."/>
            <person name="Sahoo M.K."/>
        </authorList>
    </citation>
    <scope>NUCLEOTIDE SEQUENCE [LARGE SCALE GENOMIC DNA]</scope>
    <source>
        <strain evidence="2 3">AS1</strain>
    </source>
</reference>
<keyword evidence="3" id="KW-1185">Reference proteome</keyword>
<dbReference type="PANTHER" id="PTHR43685:SF2">
    <property type="entry name" value="GLYCOSYLTRANSFERASE 2-LIKE DOMAIN-CONTAINING PROTEIN"/>
    <property type="match status" value="1"/>
</dbReference>